<dbReference type="EMBL" id="HG806963">
    <property type="protein sequence ID" value="CDW60233.1"/>
    <property type="molecule type" value="Genomic_DNA"/>
</dbReference>
<keyword evidence="2" id="KW-0675">Receptor</keyword>
<keyword evidence="1" id="KW-0812">Transmembrane</keyword>
<reference evidence="2" key="1">
    <citation type="submission" date="2014-01" db="EMBL/GenBank/DDBJ databases">
        <authorList>
            <person name="Aslett M."/>
        </authorList>
    </citation>
    <scope>NUCLEOTIDE SEQUENCE</scope>
</reference>
<gene>
    <name evidence="2" type="ORF">TTRE_0000859701</name>
</gene>
<keyword evidence="3" id="KW-1185">Reference proteome</keyword>
<dbReference type="Proteomes" id="UP000030665">
    <property type="component" value="Unassembled WGS sequence"/>
</dbReference>
<keyword evidence="1" id="KW-1133">Transmembrane helix</keyword>
<proteinExistence type="predicted"/>
<accession>A0A077ZKL9</accession>
<keyword evidence="1" id="KW-0472">Membrane</keyword>
<dbReference type="OrthoDB" id="8831087at2759"/>
<sequence>METLHGSQVLPSIILGSILVIVLILLGLYSAFFRVKVRGQFKHNRMHDELQNPAFLYGEDEEMETFNDEATNFSNPMYDTVYKDTVANVEEHSLLAESAIEAGHEGAE</sequence>
<organism evidence="2 3">
    <name type="scientific">Trichuris trichiura</name>
    <name type="common">Whipworm</name>
    <name type="synonym">Trichocephalus trichiurus</name>
    <dbReference type="NCBI Taxonomy" id="36087"/>
    <lineage>
        <taxon>Eukaryota</taxon>
        <taxon>Metazoa</taxon>
        <taxon>Ecdysozoa</taxon>
        <taxon>Nematoda</taxon>
        <taxon>Enoplea</taxon>
        <taxon>Dorylaimia</taxon>
        <taxon>Trichinellida</taxon>
        <taxon>Trichuridae</taxon>
        <taxon>Trichuris</taxon>
    </lineage>
</organism>
<evidence type="ECO:0000256" key="1">
    <source>
        <dbReference type="SAM" id="Phobius"/>
    </source>
</evidence>
<reference evidence="2" key="2">
    <citation type="submission" date="2014-03" db="EMBL/GenBank/DDBJ databases">
        <title>The whipworm genome and dual-species transcriptomics of an intimate host-pathogen interaction.</title>
        <authorList>
            <person name="Foth B.J."/>
            <person name="Tsai I.J."/>
            <person name="Reid A.J."/>
            <person name="Bancroft A.J."/>
            <person name="Nichol S."/>
            <person name="Tracey A."/>
            <person name="Holroyd N."/>
            <person name="Cotton J.A."/>
            <person name="Stanley E.J."/>
            <person name="Zarowiecki M."/>
            <person name="Liu J.Z."/>
            <person name="Huckvale T."/>
            <person name="Cooper P.J."/>
            <person name="Grencis R.K."/>
            <person name="Berriman M."/>
        </authorList>
    </citation>
    <scope>NUCLEOTIDE SEQUENCE [LARGE SCALE GENOMIC DNA]</scope>
</reference>
<protein>
    <submittedName>
        <fullName evidence="2">Putative prolow-density lipoprotein receptor-rela ted protein 1</fullName>
    </submittedName>
</protein>
<keyword evidence="2" id="KW-0449">Lipoprotein</keyword>
<feature type="transmembrane region" description="Helical" evidence="1">
    <location>
        <begin position="12"/>
        <end position="35"/>
    </location>
</feature>
<dbReference type="AlphaFoldDB" id="A0A077ZKL9"/>
<name>A0A077ZKL9_TRITR</name>
<evidence type="ECO:0000313" key="3">
    <source>
        <dbReference type="Proteomes" id="UP000030665"/>
    </source>
</evidence>
<evidence type="ECO:0000313" key="2">
    <source>
        <dbReference type="EMBL" id="CDW60233.1"/>
    </source>
</evidence>
<dbReference type="STRING" id="36087.A0A077ZKL9"/>